<organism evidence="1 2">
    <name type="scientific">Legionella lytica</name>
    <dbReference type="NCBI Taxonomy" id="96232"/>
    <lineage>
        <taxon>Bacteria</taxon>
        <taxon>Pseudomonadati</taxon>
        <taxon>Pseudomonadota</taxon>
        <taxon>Gammaproteobacteria</taxon>
        <taxon>Legionellales</taxon>
        <taxon>Legionellaceae</taxon>
        <taxon>Legionella</taxon>
    </lineage>
</organism>
<evidence type="ECO:0000313" key="1">
    <source>
        <dbReference type="EMBL" id="MFJ1268934.1"/>
    </source>
</evidence>
<proteinExistence type="predicted"/>
<evidence type="ECO:0000313" key="2">
    <source>
        <dbReference type="Proteomes" id="UP001615550"/>
    </source>
</evidence>
<dbReference type="EMBL" id="JBGORX010000003">
    <property type="protein sequence ID" value="MFJ1268934.1"/>
    <property type="molecule type" value="Genomic_DNA"/>
</dbReference>
<gene>
    <name evidence="1" type="ORF">ACD661_10230</name>
</gene>
<reference evidence="1 2" key="1">
    <citation type="submission" date="2024-08" db="EMBL/GenBank/DDBJ databases">
        <title>Draft Genome Sequence of Legionella lytica strain DSB2004, Isolated From a Fire Sprinkler System.</title>
        <authorList>
            <person name="Everhart A.D."/>
            <person name="Kidane D.T."/>
            <person name="Farone A.L."/>
            <person name="Farone M.B."/>
        </authorList>
    </citation>
    <scope>NUCLEOTIDE SEQUENCE [LARGE SCALE GENOMIC DNA]</scope>
    <source>
        <strain evidence="1 2">DSB2004</strain>
    </source>
</reference>
<sequence length="114" mass="12498">MAASDRYKITLFQTSGVNFATGLNSVSAMVPMTPEDAHRIVVNPLNIAKTQTEKAAHVRADFEPNQKAAELLNNCYNRVASVMNNKNTIEQENTVEQENTAAADDVVSTPSFRI</sequence>
<dbReference type="Proteomes" id="UP001615550">
    <property type="component" value="Unassembled WGS sequence"/>
</dbReference>
<protein>
    <submittedName>
        <fullName evidence="1">Uncharacterized protein</fullName>
    </submittedName>
</protein>
<dbReference type="RefSeq" id="WP_400187758.1">
    <property type="nucleotide sequence ID" value="NZ_JBGORX010000003.1"/>
</dbReference>
<name>A0ABW8DBK1_9GAMM</name>
<comment type="caution">
    <text evidence="1">The sequence shown here is derived from an EMBL/GenBank/DDBJ whole genome shotgun (WGS) entry which is preliminary data.</text>
</comment>
<accession>A0ABW8DBK1</accession>
<keyword evidence="2" id="KW-1185">Reference proteome</keyword>